<sequence>MLVLDLCSLAILEVEENEKRTNRSNAFQKISSFELTISTLHKLCDRRLLYPIDHFLQFVYNLLSKPFIHSQPWMEDEITKLWSIVWSRFPHAVDNSTKSCGNYLRISISILKHISKTELTLGDCGKEVILNLIAIFFASLHKTESKKWRAYIEYVLQFSILLLDDWGIECRDQLLEHCLPLGLSLVNDLDFSSASLHGLVSKLSTAWAFFDRLFHLAVPDCKASTLVPNEAYFLAQTACEVIVSALSSTSISRSEYVLQEKYIPLFARLILIADNISDDLNLGMFSYTKQVKRHKLDKFLDYVDHPYIIVSWLCIGNEILSQWSDRLDSDWLVFMATKVWAGRHYIKFDWQIGPYCQLLDSLLRKNALDNLCNRDSEVVKNLWKFALSSAHTGCNFDQASSLMISLIERFRTMLGNDEEIIEVICDILSRSITPHNARLYEMVKFLLIEFEFDEFMSFYGATDKKKGVEKWKFRCQVAEWLLTNIASVCNLGNILFILCNFHPSGTTAIYSSPKSKVRIEEDLELFGLITRHILPKDKKPTVPCVIIREMVGCISDIISQCWFYKDLNVEKRISLWCSFVAFLSQLGSEFYTQNTVLLNAMNNWMKETVSETEADILSKICLRDISSDVISIDILNLLATRLVDCPALASHLVIHKRDVMRSIGHHLAAIDSFEVRHGASKLLKKFIENVDTVPDLLLLLDECGYNIESGLRNKLAYKILDVIDSDVATNEYDVIQADIYRKLLATYLMKSSEKLVNYLLSDPTKFSLHWQILSFVLKNKKLFEACGQLIQNFYIILDCHYNHLMLTDSNHEKLEYSNVTAPLRNDFFIQCLRNNDIYTLSTDVFPAIFFLNMNVCEKHAKVAVDVFWHFFKDDPHLVLTLLWKAVNMSVVRNAHLLLTQNVLIIAQSPQRRLLSGPMNQGFVFALCSIFLKLICVVEERNHEIAELIYNQIEASKCLSFENMSCLTFAWDGSTSVAQGLNENLASSAAEKFLGCGYVEVSYCQPVVPVTSILPVYRIFGYFIVPCSGNDCARYWKCSMNKSHFQLNLLKTASVLVL</sequence>
<protein>
    <submittedName>
        <fullName evidence="1">Uncharacterized protein</fullName>
    </submittedName>
</protein>
<dbReference type="OrthoDB" id="5818670at2759"/>
<name>A0A0D8Y4K1_DICVI</name>
<reference evidence="2" key="2">
    <citation type="journal article" date="2016" name="Sci. Rep.">
        <title>Dictyocaulus viviparus genome, variome and transcriptome elucidate lungworm biology and support future intervention.</title>
        <authorList>
            <person name="McNulty S.N."/>
            <person name="Strube C."/>
            <person name="Rosa B.A."/>
            <person name="Martin J.C."/>
            <person name="Tyagi R."/>
            <person name="Choi Y.J."/>
            <person name="Wang Q."/>
            <person name="Hallsworth Pepin K."/>
            <person name="Zhang X."/>
            <person name="Ozersky P."/>
            <person name="Wilson R.K."/>
            <person name="Sternberg P.W."/>
            <person name="Gasser R.B."/>
            <person name="Mitreva M."/>
        </authorList>
    </citation>
    <scope>NUCLEOTIDE SEQUENCE [LARGE SCALE GENOMIC DNA]</scope>
    <source>
        <strain evidence="2">HannoverDv2000</strain>
    </source>
</reference>
<dbReference type="STRING" id="29172.A0A0D8Y4K1"/>
<gene>
    <name evidence="1" type="ORF">DICVIV_02186</name>
</gene>
<dbReference type="AlphaFoldDB" id="A0A0D8Y4K1"/>
<proteinExistence type="predicted"/>
<evidence type="ECO:0000313" key="1">
    <source>
        <dbReference type="EMBL" id="KJH51650.1"/>
    </source>
</evidence>
<evidence type="ECO:0000313" key="2">
    <source>
        <dbReference type="Proteomes" id="UP000053766"/>
    </source>
</evidence>
<reference evidence="1 2" key="1">
    <citation type="submission" date="2013-11" db="EMBL/GenBank/DDBJ databases">
        <title>Draft genome of the bovine lungworm Dictyocaulus viviparus.</title>
        <authorList>
            <person name="Mitreva M."/>
        </authorList>
    </citation>
    <scope>NUCLEOTIDE SEQUENCE [LARGE SCALE GENOMIC DNA]</scope>
    <source>
        <strain evidence="1 2">HannoverDv2000</strain>
    </source>
</reference>
<accession>A0A0D8Y4K1</accession>
<dbReference type="EMBL" id="KN716179">
    <property type="protein sequence ID" value="KJH51650.1"/>
    <property type="molecule type" value="Genomic_DNA"/>
</dbReference>
<keyword evidence="2" id="KW-1185">Reference proteome</keyword>
<dbReference type="Proteomes" id="UP000053766">
    <property type="component" value="Unassembled WGS sequence"/>
</dbReference>
<organism evidence="1 2">
    <name type="scientific">Dictyocaulus viviparus</name>
    <name type="common">Bovine lungworm</name>
    <dbReference type="NCBI Taxonomy" id="29172"/>
    <lineage>
        <taxon>Eukaryota</taxon>
        <taxon>Metazoa</taxon>
        <taxon>Ecdysozoa</taxon>
        <taxon>Nematoda</taxon>
        <taxon>Chromadorea</taxon>
        <taxon>Rhabditida</taxon>
        <taxon>Rhabditina</taxon>
        <taxon>Rhabditomorpha</taxon>
        <taxon>Strongyloidea</taxon>
        <taxon>Metastrongylidae</taxon>
        <taxon>Dictyocaulus</taxon>
    </lineage>
</organism>